<dbReference type="Pfam" id="PF01833">
    <property type="entry name" value="TIG"/>
    <property type="match status" value="1"/>
</dbReference>
<proteinExistence type="predicted"/>
<keyword evidence="1" id="KW-0732">Signal</keyword>
<keyword evidence="4" id="KW-1185">Reference proteome</keyword>
<reference evidence="3 4" key="1">
    <citation type="submission" date="2016-10" db="EMBL/GenBank/DDBJ databases">
        <authorList>
            <person name="de Groot N.N."/>
        </authorList>
    </citation>
    <scope>NUCLEOTIDE SEQUENCE [LARGE SCALE GENOMIC DNA]</scope>
    <source>
        <strain evidence="3 4">CGMCC 1.10825</strain>
    </source>
</reference>
<feature type="chain" id="PRO_5011508166" description="IPT/TIG domain-containing protein" evidence="1">
    <location>
        <begin position="30"/>
        <end position="341"/>
    </location>
</feature>
<dbReference type="EMBL" id="FNXE01000044">
    <property type="protein sequence ID" value="SEH97454.1"/>
    <property type="molecule type" value="Genomic_DNA"/>
</dbReference>
<dbReference type="InterPro" id="IPR002909">
    <property type="entry name" value="IPT_dom"/>
</dbReference>
<dbReference type="Gene3D" id="2.60.40.2340">
    <property type="match status" value="1"/>
</dbReference>
<dbReference type="OrthoDB" id="1328820at2"/>
<dbReference type="RefSeq" id="WP_091101586.1">
    <property type="nucleotide sequence ID" value="NZ_FNXE01000044.1"/>
</dbReference>
<feature type="domain" description="IPT/TIG" evidence="2">
    <location>
        <begin position="255"/>
        <end position="323"/>
    </location>
</feature>
<evidence type="ECO:0000256" key="1">
    <source>
        <dbReference type="SAM" id="SignalP"/>
    </source>
</evidence>
<feature type="signal peptide" evidence="1">
    <location>
        <begin position="1"/>
        <end position="29"/>
    </location>
</feature>
<organism evidence="3 4">
    <name type="scientific">Paenimyroides marinum</name>
    <dbReference type="NCBI Taxonomy" id="1159016"/>
    <lineage>
        <taxon>Bacteria</taxon>
        <taxon>Pseudomonadati</taxon>
        <taxon>Bacteroidota</taxon>
        <taxon>Flavobacteriia</taxon>
        <taxon>Flavobacteriales</taxon>
        <taxon>Flavobacteriaceae</taxon>
        <taxon>Paenimyroides</taxon>
    </lineage>
</organism>
<sequence length="341" mass="38176">MEQNKRKKHLFAFLTLCVAALTVTTSCESEYTTVYNDIPGDTLYVSGDAYIKSFTVQEFEDQQPMQAAIVNDTIKVLWVSYYEMPENITPSITLADHASISPNPGTPVPFKTGQKYTVTSQAGTTRQYTLQVDFRQPQPKTFTAITKGNLGQWHNLTIGKYNNLDNVWFNLEQTRVYLVSAADQTTEYDCEIVYFGTGMGSGSPFRDAGIYFYFPTDVPEGKYDVRIKNGEYILRASNEQYWFETEITESEETAISSFINNLTVASGDTFSIRGTNLDDVDSVSVAIGNTGARYPLEIVTRTPYVATFKVPAGTPAAEYTRLFFVDGAEEKMIAFKLTVTE</sequence>
<accession>A0A1H6MEF2</accession>
<dbReference type="PROSITE" id="PS51257">
    <property type="entry name" value="PROKAR_LIPOPROTEIN"/>
    <property type="match status" value="1"/>
</dbReference>
<evidence type="ECO:0000259" key="2">
    <source>
        <dbReference type="Pfam" id="PF01833"/>
    </source>
</evidence>
<protein>
    <recommendedName>
        <fullName evidence="2">IPT/TIG domain-containing protein</fullName>
    </recommendedName>
</protein>
<dbReference type="AlphaFoldDB" id="A0A1H6MEF2"/>
<dbReference type="Proteomes" id="UP000199634">
    <property type="component" value="Unassembled WGS sequence"/>
</dbReference>
<evidence type="ECO:0000313" key="4">
    <source>
        <dbReference type="Proteomes" id="UP000199634"/>
    </source>
</evidence>
<gene>
    <name evidence="3" type="ORF">SAMN02927937_02486</name>
</gene>
<name>A0A1H6MEF2_9FLAO</name>
<evidence type="ECO:0000313" key="3">
    <source>
        <dbReference type="EMBL" id="SEH97454.1"/>
    </source>
</evidence>